<dbReference type="OrthoDB" id="1933125at2759"/>
<feature type="coiled-coil region" evidence="3">
    <location>
        <begin position="324"/>
        <end position="453"/>
    </location>
</feature>
<comment type="similarity">
    <text evidence="1">Belongs to the WEB family.</text>
</comment>
<name>A0A5N6Q9V6_9ROSI</name>
<feature type="coiled-coil region" evidence="3">
    <location>
        <begin position="80"/>
        <end position="128"/>
    </location>
</feature>
<keyword evidence="5" id="KW-1185">Reference proteome</keyword>
<evidence type="ECO:0000256" key="1">
    <source>
        <dbReference type="ARBA" id="ARBA00005485"/>
    </source>
</evidence>
<dbReference type="Proteomes" id="UP000327013">
    <property type="component" value="Chromosome 1"/>
</dbReference>
<evidence type="ECO:0000313" key="5">
    <source>
        <dbReference type="Proteomes" id="UP000327013"/>
    </source>
</evidence>
<evidence type="ECO:0000256" key="3">
    <source>
        <dbReference type="SAM" id="Coils"/>
    </source>
</evidence>
<dbReference type="GO" id="GO:0009903">
    <property type="term" value="P:chloroplast avoidance movement"/>
    <property type="evidence" value="ECO:0007669"/>
    <property type="project" value="TreeGrafter"/>
</dbReference>
<dbReference type="PANTHER" id="PTHR32054:SF42">
    <property type="entry name" value="WEB FAMILY PROTEIN"/>
    <property type="match status" value="1"/>
</dbReference>
<feature type="coiled-coil region" evidence="3">
    <location>
        <begin position="231"/>
        <end position="284"/>
    </location>
</feature>
<proteinExistence type="inferred from homology"/>
<dbReference type="GO" id="GO:0009904">
    <property type="term" value="P:chloroplast accumulation movement"/>
    <property type="evidence" value="ECO:0007669"/>
    <property type="project" value="TreeGrafter"/>
</dbReference>
<accession>A0A5N6Q9V6</accession>
<dbReference type="GO" id="GO:0005829">
    <property type="term" value="C:cytosol"/>
    <property type="evidence" value="ECO:0007669"/>
    <property type="project" value="TreeGrafter"/>
</dbReference>
<dbReference type="Pfam" id="PF05701">
    <property type="entry name" value="WEMBL"/>
    <property type="match status" value="1"/>
</dbReference>
<dbReference type="AlphaFoldDB" id="A0A5N6Q9V6"/>
<evidence type="ECO:0008006" key="6">
    <source>
        <dbReference type="Google" id="ProtNLM"/>
    </source>
</evidence>
<reference evidence="4 5" key="1">
    <citation type="submission" date="2019-06" db="EMBL/GenBank/DDBJ databases">
        <title>A chromosomal-level reference genome of Carpinus fangiana (Coryloideae, Betulaceae).</title>
        <authorList>
            <person name="Yang X."/>
            <person name="Wang Z."/>
            <person name="Zhang L."/>
            <person name="Hao G."/>
            <person name="Liu J."/>
            <person name="Yang Y."/>
        </authorList>
    </citation>
    <scope>NUCLEOTIDE SEQUENCE [LARGE SCALE GENOMIC DNA]</scope>
    <source>
        <strain evidence="4">Cfa_2016G</strain>
        <tissue evidence="4">Leaf</tissue>
    </source>
</reference>
<evidence type="ECO:0000256" key="2">
    <source>
        <dbReference type="ARBA" id="ARBA00023054"/>
    </source>
</evidence>
<evidence type="ECO:0000313" key="4">
    <source>
        <dbReference type="EMBL" id="KAE7995201.1"/>
    </source>
</evidence>
<organism evidence="4 5">
    <name type="scientific">Carpinus fangiana</name>
    <dbReference type="NCBI Taxonomy" id="176857"/>
    <lineage>
        <taxon>Eukaryota</taxon>
        <taxon>Viridiplantae</taxon>
        <taxon>Streptophyta</taxon>
        <taxon>Embryophyta</taxon>
        <taxon>Tracheophyta</taxon>
        <taxon>Spermatophyta</taxon>
        <taxon>Magnoliopsida</taxon>
        <taxon>eudicotyledons</taxon>
        <taxon>Gunneridae</taxon>
        <taxon>Pentapetalae</taxon>
        <taxon>rosids</taxon>
        <taxon>fabids</taxon>
        <taxon>Fagales</taxon>
        <taxon>Betulaceae</taxon>
        <taxon>Carpinus</taxon>
    </lineage>
</organism>
<dbReference type="EMBL" id="CM017321">
    <property type="protein sequence ID" value="KAE7995201.1"/>
    <property type="molecule type" value="Genomic_DNA"/>
</dbReference>
<dbReference type="InterPro" id="IPR008545">
    <property type="entry name" value="Web"/>
</dbReference>
<gene>
    <name evidence="4" type="ORF">FH972_000026</name>
</gene>
<sequence>MVNRRIKNHEVGEIDTRAPFQSVKAAVSLFREVAVSREKPAVKKSKLSSENVLAKETQLLLAQRELSKIKQQLGSSETTKARALAELEKAKRTLQDLTTKLKTVSESKQLVIEAAESVKNQAKKIEAEKSRNVAGCEDWKEEVEHARKMYMATVTKLDAAKQELTKIRQDFDAALEAKLAAFQQAAEAQRSANINTEKVCELSKEIAAMQSSTEHLKLATLQAQQEQGKMVAEKDACLQSYKSKKEEAEKKLLSMKEEVDLESTRNLEVMFAETSAEIEVLQEEMKKAHAYGMDTVRVVTSKLAEATKTLQEVAKEESSLRSSVSSLRLELEDVKKEQEVEEKELLSKAEEMKRTANELKQEAEATRIASEEAEKKLELVLKEAEEAKAAEQRALSEMKNFSEKQDGRLSSNSQQGAYIKLTVEEFESLNRKIKEYQNLAENKEEAAMAHLEAIDAITSQADRKLEANLKAIEEIKVATELALKKADMADSARTVVEGELRRWRQEQKGGSDAASTIIEH</sequence>
<dbReference type="PANTHER" id="PTHR32054">
    <property type="entry name" value="HEAVY CHAIN, PUTATIVE, EXPRESSED-RELATED-RELATED"/>
    <property type="match status" value="1"/>
</dbReference>
<keyword evidence="2 3" id="KW-0175">Coiled coil</keyword>
<protein>
    <recommendedName>
        <fullName evidence="6">WEB family protein</fullName>
    </recommendedName>
</protein>